<dbReference type="Gene3D" id="3.30.420.40">
    <property type="match status" value="4"/>
</dbReference>
<name>X6LYS6_RETFI</name>
<evidence type="ECO:0000256" key="1">
    <source>
        <dbReference type="ARBA" id="ARBA00007381"/>
    </source>
</evidence>
<dbReference type="SUPFAM" id="SSF100920">
    <property type="entry name" value="Heat shock protein 70kD (HSP70), peptide-binding domain"/>
    <property type="match status" value="1"/>
</dbReference>
<dbReference type="AlphaFoldDB" id="X6LYS6"/>
<proteinExistence type="inferred from homology"/>
<dbReference type="InterPro" id="IPR029048">
    <property type="entry name" value="HSP70_C_sf"/>
</dbReference>
<evidence type="ECO:0000313" key="7">
    <source>
        <dbReference type="Proteomes" id="UP000023152"/>
    </source>
</evidence>
<dbReference type="FunFam" id="3.90.640.10:FF:000002">
    <property type="entry name" value="Heat shock 70 kDa"/>
    <property type="match status" value="1"/>
</dbReference>
<evidence type="ECO:0000256" key="2">
    <source>
        <dbReference type="ARBA" id="ARBA00022741"/>
    </source>
</evidence>
<dbReference type="InterPro" id="IPR013126">
    <property type="entry name" value="Hsp_70_fam"/>
</dbReference>
<dbReference type="OMA" id="IFKQKHE"/>
<comment type="caution">
    <text evidence="6">The sequence shown here is derived from an EMBL/GenBank/DDBJ whole genome shotgun (WGS) entry which is preliminary data.</text>
</comment>
<dbReference type="OrthoDB" id="2401965at2759"/>
<reference evidence="6 7" key="1">
    <citation type="journal article" date="2013" name="Curr. Biol.">
        <title>The Genome of the Foraminiferan Reticulomyxa filosa.</title>
        <authorList>
            <person name="Glockner G."/>
            <person name="Hulsmann N."/>
            <person name="Schleicher M."/>
            <person name="Noegel A.A."/>
            <person name="Eichinger L."/>
            <person name="Gallinger C."/>
            <person name="Pawlowski J."/>
            <person name="Sierra R."/>
            <person name="Euteneuer U."/>
            <person name="Pillet L."/>
            <person name="Moustafa A."/>
            <person name="Platzer M."/>
            <person name="Groth M."/>
            <person name="Szafranski K."/>
            <person name="Schliwa M."/>
        </authorList>
    </citation>
    <scope>NUCLEOTIDE SEQUENCE [LARGE SCALE GENOMIC DNA]</scope>
</reference>
<sequence>MEAGKIIELKSLRLINEPTAAAIAYGFDKNYNENANIIIYNLGGGVFDVSLIKLDEGIHEVEATNGDTHLGGRDFDERFVFLFNTDRKKEGVPTRLKLFGINFFFFFFLERGQERGEEGGGVTKAKFCHVECVINSVMTYFINQFKHKHNVDLRQNSRAIAKLRRECEKAKHALSTATQVKVEIENLVDGIDLSETLTRTIFEELNYDLFKKTITLLDTLLKNSKLNKSDIHQIVLVGGSTRIPKIQQMVKEYFNGNEVHCDTNPDEVVAFGAAVHGAAVSGQASDTLKKLLVIDVVQLSLGIETLGGVMTKIIEKNSPIPIRRTQVFSTYHHGQSTISIRVYQGERAMAADNRLLGIFNITGISPTPPGVPQIEVVFEIDANGILHVNAFDKFIGDIRGITITTDKGRPTQEEIDAMLKSAAQSAKEDNKFRNTIEARNDLESAVYHLKNEVDDVILWLQKNTDAELAHYKHQQEAFGSNVKSILNNLFRQRDCRAKAVN</sequence>
<dbReference type="Proteomes" id="UP000023152">
    <property type="component" value="Unassembled WGS sequence"/>
</dbReference>
<evidence type="ECO:0000313" key="6">
    <source>
        <dbReference type="EMBL" id="ETO06501.1"/>
    </source>
</evidence>
<keyword evidence="2 4" id="KW-0547">Nucleotide-binding</keyword>
<accession>X6LYS6</accession>
<dbReference type="Gene3D" id="3.90.640.10">
    <property type="entry name" value="Actin, Chain A, domain 4"/>
    <property type="match status" value="2"/>
</dbReference>
<organism evidence="6 7">
    <name type="scientific">Reticulomyxa filosa</name>
    <dbReference type="NCBI Taxonomy" id="46433"/>
    <lineage>
        <taxon>Eukaryota</taxon>
        <taxon>Sar</taxon>
        <taxon>Rhizaria</taxon>
        <taxon>Retaria</taxon>
        <taxon>Foraminifera</taxon>
        <taxon>Monothalamids</taxon>
        <taxon>Reticulomyxidae</taxon>
        <taxon>Reticulomyxa</taxon>
    </lineage>
</organism>
<dbReference type="InterPro" id="IPR043129">
    <property type="entry name" value="ATPase_NBD"/>
</dbReference>
<dbReference type="PANTHER" id="PTHR19375">
    <property type="entry name" value="HEAT SHOCK PROTEIN 70KDA"/>
    <property type="match status" value="1"/>
</dbReference>
<evidence type="ECO:0000256" key="5">
    <source>
        <dbReference type="SAM" id="Coils"/>
    </source>
</evidence>
<dbReference type="InterPro" id="IPR018181">
    <property type="entry name" value="Heat_shock_70_CS"/>
</dbReference>
<dbReference type="GO" id="GO:0005524">
    <property type="term" value="F:ATP binding"/>
    <property type="evidence" value="ECO:0007669"/>
    <property type="project" value="UniProtKB-KW"/>
</dbReference>
<dbReference type="SUPFAM" id="SSF100934">
    <property type="entry name" value="Heat shock protein 70kD (HSP70), C-terminal subdomain"/>
    <property type="match status" value="1"/>
</dbReference>
<dbReference type="EMBL" id="ASPP01027076">
    <property type="protein sequence ID" value="ETO06501.1"/>
    <property type="molecule type" value="Genomic_DNA"/>
</dbReference>
<dbReference type="GO" id="GO:0140662">
    <property type="term" value="F:ATP-dependent protein folding chaperone"/>
    <property type="evidence" value="ECO:0007669"/>
    <property type="project" value="InterPro"/>
</dbReference>
<feature type="coiled-coil region" evidence="5">
    <location>
        <begin position="153"/>
        <end position="180"/>
    </location>
</feature>
<keyword evidence="7" id="KW-1185">Reference proteome</keyword>
<keyword evidence="3 4" id="KW-0067">ATP-binding</keyword>
<evidence type="ECO:0000256" key="4">
    <source>
        <dbReference type="RuleBase" id="RU003322"/>
    </source>
</evidence>
<dbReference type="FunFam" id="2.60.34.10:FF:000012">
    <property type="entry name" value="Heat shock 70 kDa protein"/>
    <property type="match status" value="1"/>
</dbReference>
<dbReference type="PROSITE" id="PS01036">
    <property type="entry name" value="HSP70_3"/>
    <property type="match status" value="1"/>
</dbReference>
<gene>
    <name evidence="6" type="ORF">RFI_30891</name>
</gene>
<protein>
    <recommendedName>
        <fullName evidence="8">Heat shock protein 70</fullName>
    </recommendedName>
</protein>
<dbReference type="Pfam" id="PF00012">
    <property type="entry name" value="HSP70"/>
    <property type="match status" value="2"/>
</dbReference>
<dbReference type="Gene3D" id="2.60.34.10">
    <property type="entry name" value="Substrate Binding Domain Of DNAk, Chain A, domain 1"/>
    <property type="match status" value="1"/>
</dbReference>
<dbReference type="InterPro" id="IPR029047">
    <property type="entry name" value="HSP70_peptide-bd_sf"/>
</dbReference>
<evidence type="ECO:0008006" key="8">
    <source>
        <dbReference type="Google" id="ProtNLM"/>
    </source>
</evidence>
<comment type="similarity">
    <text evidence="1 4">Belongs to the heat shock protein 70 family.</text>
</comment>
<keyword evidence="5" id="KW-0175">Coiled coil</keyword>
<evidence type="ECO:0000256" key="3">
    <source>
        <dbReference type="ARBA" id="ARBA00022840"/>
    </source>
</evidence>
<dbReference type="SUPFAM" id="SSF53067">
    <property type="entry name" value="Actin-like ATPase domain"/>
    <property type="match status" value="2"/>
</dbReference>